<organism evidence="1 2">
    <name type="scientific">Phanerochaete sordida</name>
    <dbReference type="NCBI Taxonomy" id="48140"/>
    <lineage>
        <taxon>Eukaryota</taxon>
        <taxon>Fungi</taxon>
        <taxon>Dikarya</taxon>
        <taxon>Basidiomycota</taxon>
        <taxon>Agaricomycotina</taxon>
        <taxon>Agaricomycetes</taxon>
        <taxon>Polyporales</taxon>
        <taxon>Phanerochaetaceae</taxon>
        <taxon>Phanerochaete</taxon>
    </lineage>
</organism>
<dbReference type="SUPFAM" id="SSF52047">
    <property type="entry name" value="RNI-like"/>
    <property type="match status" value="1"/>
</dbReference>
<accession>A0A9P3FYR7</accession>
<name>A0A9P3FYR7_9APHY</name>
<dbReference type="Proteomes" id="UP000703269">
    <property type="component" value="Unassembled WGS sequence"/>
</dbReference>
<evidence type="ECO:0000313" key="2">
    <source>
        <dbReference type="Proteomes" id="UP000703269"/>
    </source>
</evidence>
<keyword evidence="2" id="KW-1185">Reference proteome</keyword>
<evidence type="ECO:0008006" key="3">
    <source>
        <dbReference type="Google" id="ProtNLM"/>
    </source>
</evidence>
<protein>
    <recommendedName>
        <fullName evidence="3">F-box domain-containing protein</fullName>
    </recommendedName>
</protein>
<dbReference type="Gene3D" id="3.80.10.10">
    <property type="entry name" value="Ribonuclease Inhibitor"/>
    <property type="match status" value="1"/>
</dbReference>
<dbReference type="InterPro" id="IPR032675">
    <property type="entry name" value="LRR_dom_sf"/>
</dbReference>
<gene>
    <name evidence="1" type="ORF">PsYK624_011480</name>
</gene>
<comment type="caution">
    <text evidence="1">The sequence shown here is derived from an EMBL/GenBank/DDBJ whole genome shotgun (WGS) entry which is preliminary data.</text>
</comment>
<reference evidence="1 2" key="1">
    <citation type="submission" date="2021-08" db="EMBL/GenBank/DDBJ databases">
        <title>Draft Genome Sequence of Phanerochaete sordida strain YK-624.</title>
        <authorList>
            <person name="Mori T."/>
            <person name="Dohra H."/>
            <person name="Suzuki T."/>
            <person name="Kawagishi H."/>
            <person name="Hirai H."/>
        </authorList>
    </citation>
    <scope>NUCLEOTIDE SEQUENCE [LARGE SCALE GENOMIC DNA]</scope>
    <source>
        <strain evidence="1 2">YK-624</strain>
    </source>
</reference>
<evidence type="ECO:0000313" key="1">
    <source>
        <dbReference type="EMBL" id="GJE85071.1"/>
    </source>
</evidence>
<sequence>MARAQTVIEAPSPDAWERFERYARRIESGSIWHYGSPPISLDNRSSLETIVSADWDSVVSHYPGAQLLPHMTELMCSLEQDAKYIRLFVTPILHTLELLHFRGPGISAAQAALQVPSVNAPEAIRHLTVALNPGEPGIFDKPDYIKVVSLLVRSMRNLVTLQVDSLDAAAIRHLASLPGLEKLDFAIGSSSRGVLTQPTPLAVPALRTAKLGVDWTEFPNLTLFLKRLVAPALVDLVLEYHVPEFSRSPTVQRPSTDHLDDLFTTLTRFRTLESFRIAQKGEKHHSFWYVAYADSTILSRLYVLEKLKTLDLCLVPCQIEASDLEDIATAWPSMVNLRLGDKASADSCGIIVEDLLPFALHCPHLQALGLMIDSPPPEVPRRFAQMRSRSALEELYVGDHHVELSPEDVAVLVTLFPRISGGDDWVDRTMQAMLRLLERERELLSLEGL</sequence>
<dbReference type="OrthoDB" id="2801180at2759"/>
<dbReference type="AlphaFoldDB" id="A0A9P3FYR7"/>
<dbReference type="EMBL" id="BPQB01000002">
    <property type="protein sequence ID" value="GJE85071.1"/>
    <property type="molecule type" value="Genomic_DNA"/>
</dbReference>
<proteinExistence type="predicted"/>